<sequence>MHQLLNEVDIETKTDFFEKLRSEMEGVLTHDVVLVNGDLNAKAGSDNIGVERIMGNNGCGTCKENGNLLIEFCGLNDLVIGGTMFQHNDIHKLTWTSPNRRGKNQIDHLMINGRWRHSLKDVSVKRGTYCGSDRYLIIGKIKLKPKKAPKMNELSRKTFDLQRLKDKKIRQKFNTEVKKKITSTS</sequence>
<gene>
    <name evidence="1" type="ORF">MGAL_10B037278</name>
</gene>
<dbReference type="OrthoDB" id="6242194at2759"/>
<dbReference type="InterPro" id="IPR036691">
    <property type="entry name" value="Endo/exonu/phosph_ase_sf"/>
</dbReference>
<keyword evidence="2" id="KW-1185">Reference proteome</keyword>
<evidence type="ECO:0008006" key="3">
    <source>
        <dbReference type="Google" id="ProtNLM"/>
    </source>
</evidence>
<protein>
    <recommendedName>
        <fullName evidence="3">Endonuclease/exonuclease/phosphatase domain-containing protein</fullName>
    </recommendedName>
</protein>
<evidence type="ECO:0000313" key="1">
    <source>
        <dbReference type="EMBL" id="VDI67263.1"/>
    </source>
</evidence>
<evidence type="ECO:0000313" key="2">
    <source>
        <dbReference type="Proteomes" id="UP000596742"/>
    </source>
</evidence>
<accession>A0A8B6GQ12</accession>
<organism evidence="1 2">
    <name type="scientific">Mytilus galloprovincialis</name>
    <name type="common">Mediterranean mussel</name>
    <dbReference type="NCBI Taxonomy" id="29158"/>
    <lineage>
        <taxon>Eukaryota</taxon>
        <taxon>Metazoa</taxon>
        <taxon>Spiralia</taxon>
        <taxon>Lophotrochozoa</taxon>
        <taxon>Mollusca</taxon>
        <taxon>Bivalvia</taxon>
        <taxon>Autobranchia</taxon>
        <taxon>Pteriomorphia</taxon>
        <taxon>Mytilida</taxon>
        <taxon>Mytiloidea</taxon>
        <taxon>Mytilidae</taxon>
        <taxon>Mytilinae</taxon>
        <taxon>Mytilus</taxon>
    </lineage>
</organism>
<proteinExistence type="predicted"/>
<dbReference type="SUPFAM" id="SSF56219">
    <property type="entry name" value="DNase I-like"/>
    <property type="match status" value="1"/>
</dbReference>
<dbReference type="AlphaFoldDB" id="A0A8B6GQ12"/>
<name>A0A8B6GQ12_MYTGA</name>
<dbReference type="Gene3D" id="3.60.10.10">
    <property type="entry name" value="Endonuclease/exonuclease/phosphatase"/>
    <property type="match status" value="1"/>
</dbReference>
<reference evidence="1" key="1">
    <citation type="submission" date="2018-11" db="EMBL/GenBank/DDBJ databases">
        <authorList>
            <person name="Alioto T."/>
            <person name="Alioto T."/>
        </authorList>
    </citation>
    <scope>NUCLEOTIDE SEQUENCE</scope>
</reference>
<comment type="caution">
    <text evidence="1">The sequence shown here is derived from an EMBL/GenBank/DDBJ whole genome shotgun (WGS) entry which is preliminary data.</text>
</comment>
<dbReference type="EMBL" id="UYJE01008795">
    <property type="protein sequence ID" value="VDI67263.1"/>
    <property type="molecule type" value="Genomic_DNA"/>
</dbReference>
<dbReference type="Proteomes" id="UP000596742">
    <property type="component" value="Unassembled WGS sequence"/>
</dbReference>